<organism evidence="2 3">
    <name type="scientific">Novosphingobium clariflavum</name>
    <dbReference type="NCBI Taxonomy" id="2029884"/>
    <lineage>
        <taxon>Bacteria</taxon>
        <taxon>Pseudomonadati</taxon>
        <taxon>Pseudomonadota</taxon>
        <taxon>Alphaproteobacteria</taxon>
        <taxon>Sphingomonadales</taxon>
        <taxon>Sphingomonadaceae</taxon>
        <taxon>Novosphingobium</taxon>
    </lineage>
</organism>
<keyword evidence="3" id="KW-1185">Reference proteome</keyword>
<proteinExistence type="predicted"/>
<dbReference type="Proteomes" id="UP001589858">
    <property type="component" value="Unassembled WGS sequence"/>
</dbReference>
<dbReference type="EMBL" id="JBHLTM010000085">
    <property type="protein sequence ID" value="MFC0687212.1"/>
    <property type="molecule type" value="Genomic_DNA"/>
</dbReference>
<evidence type="ECO:0000313" key="2">
    <source>
        <dbReference type="EMBL" id="MFC0687212.1"/>
    </source>
</evidence>
<accession>A0ABV6SD76</accession>
<evidence type="ECO:0000313" key="3">
    <source>
        <dbReference type="Proteomes" id="UP001589858"/>
    </source>
</evidence>
<dbReference type="RefSeq" id="WP_267219764.1">
    <property type="nucleotide sequence ID" value="NZ_JAPCWC010000005.1"/>
</dbReference>
<sequence length="219" mass="22589">MTTAIHPSASPSHRRRLAAPRLAPLLAPLLALTALGGCVAPVGPVEVTRFSLPDGPALGQGVIRIEAGPGQDESSLEFRAYAAAVGQELARIGYRQPLPGEQVANAQVAVVTIERRTLKPASQRGPVSVGVGGNAGNYGSGVGLGIGIDLSGKPADQVDTRMQVMIRDRTGGRTLWEGRASFTVSAKSPMAQTSLGSAKMAEALFKGFPGKSGETILVK</sequence>
<evidence type="ECO:0000259" key="1">
    <source>
        <dbReference type="Pfam" id="PF13590"/>
    </source>
</evidence>
<gene>
    <name evidence="2" type="ORF">ACFFF8_21740</name>
</gene>
<protein>
    <submittedName>
        <fullName evidence="2">DUF4136 domain-containing protein</fullName>
    </submittedName>
</protein>
<dbReference type="InterPro" id="IPR025411">
    <property type="entry name" value="DUF4136"/>
</dbReference>
<dbReference type="Pfam" id="PF13590">
    <property type="entry name" value="DUF4136"/>
    <property type="match status" value="1"/>
</dbReference>
<feature type="domain" description="DUF4136" evidence="1">
    <location>
        <begin position="70"/>
        <end position="210"/>
    </location>
</feature>
<comment type="caution">
    <text evidence="2">The sequence shown here is derived from an EMBL/GenBank/DDBJ whole genome shotgun (WGS) entry which is preliminary data.</text>
</comment>
<name>A0ABV6SD76_9SPHN</name>
<reference evidence="2 3" key="1">
    <citation type="submission" date="2024-09" db="EMBL/GenBank/DDBJ databases">
        <authorList>
            <person name="Sun Q."/>
            <person name="Mori K."/>
        </authorList>
    </citation>
    <scope>NUCLEOTIDE SEQUENCE [LARGE SCALE GENOMIC DNA]</scope>
    <source>
        <strain evidence="2 3">CICC 11035S</strain>
    </source>
</reference>